<dbReference type="AlphaFoldDB" id="A0A238D9N0"/>
<gene>
    <name evidence="2" type="ORF">THIARS_90167</name>
</gene>
<protein>
    <submittedName>
        <fullName evidence="2">Uncharacterized protein</fullName>
    </submittedName>
</protein>
<dbReference type="RefSeq" id="WP_094161963.1">
    <property type="nucleotide sequence ID" value="NZ_LT592171.1"/>
</dbReference>
<dbReference type="EMBL" id="FLMQ01000058">
    <property type="protein sequence ID" value="SBP90017.1"/>
    <property type="molecule type" value="Genomic_DNA"/>
</dbReference>
<keyword evidence="1" id="KW-1133">Transmembrane helix</keyword>
<evidence type="ECO:0000313" key="3">
    <source>
        <dbReference type="Proteomes" id="UP000214566"/>
    </source>
</evidence>
<evidence type="ECO:0000313" key="2">
    <source>
        <dbReference type="EMBL" id="SBP90017.1"/>
    </source>
</evidence>
<dbReference type="Proteomes" id="UP000214566">
    <property type="component" value="Unassembled WGS sequence"/>
</dbReference>
<organism evidence="2 3">
    <name type="scientific">Thiomonas delicata</name>
    <name type="common">Thiomonas cuprina</name>
    <dbReference type="NCBI Taxonomy" id="364030"/>
    <lineage>
        <taxon>Bacteria</taxon>
        <taxon>Pseudomonadati</taxon>
        <taxon>Pseudomonadota</taxon>
        <taxon>Betaproteobacteria</taxon>
        <taxon>Burkholderiales</taxon>
        <taxon>Thiomonas</taxon>
    </lineage>
</organism>
<dbReference type="OrthoDB" id="9772485at2"/>
<name>A0A238D9N0_THIDL</name>
<keyword evidence="3" id="KW-1185">Reference proteome</keyword>
<sequence length="153" mass="16678">MTPAPASTCPDRGDILLLVNPAKKRRLVIEATLAGVLMIFLLAPGNPMRRWAQAQDHRDEVSKMTPTMERLAAQGKPDAIIWVARNEPSKDDGRLATLAASGNDEALFLLGAKTWPHDDAKALQLLKASAVAGYVPAVKAELHVPRRQVTAWR</sequence>
<keyword evidence="1" id="KW-0472">Membrane</keyword>
<evidence type="ECO:0000256" key="1">
    <source>
        <dbReference type="SAM" id="Phobius"/>
    </source>
</evidence>
<reference evidence="2 3" key="1">
    <citation type="submission" date="2016-06" db="EMBL/GenBank/DDBJ databases">
        <authorList>
            <person name="Kjaerup R.B."/>
            <person name="Dalgaard T.S."/>
            <person name="Juul-Madsen H.R."/>
        </authorList>
    </citation>
    <scope>NUCLEOTIDE SEQUENCE [LARGE SCALE GENOMIC DNA]</scope>
    <source>
        <strain evidence="2 3">DSM 16361</strain>
    </source>
</reference>
<accession>A0A238D9N0</accession>
<keyword evidence="1" id="KW-0812">Transmembrane</keyword>
<feature type="transmembrane region" description="Helical" evidence="1">
    <location>
        <begin position="27"/>
        <end position="43"/>
    </location>
</feature>
<proteinExistence type="predicted"/>